<dbReference type="PANTHER" id="PTHR15992">
    <property type="entry name" value="HOLLIDAY JUNCTION RECOGNITION PROTEIN"/>
    <property type="match status" value="1"/>
</dbReference>
<feature type="compositionally biased region" description="Basic and acidic residues" evidence="1">
    <location>
        <begin position="28"/>
        <end position="42"/>
    </location>
</feature>
<feature type="compositionally biased region" description="Low complexity" evidence="1">
    <location>
        <begin position="586"/>
        <end position="614"/>
    </location>
</feature>
<keyword evidence="3" id="KW-1185">Reference proteome</keyword>
<feature type="compositionally biased region" description="Gly residues" evidence="1">
    <location>
        <begin position="630"/>
        <end position="640"/>
    </location>
</feature>
<feature type="region of interest" description="Disordered" evidence="1">
    <location>
        <begin position="99"/>
        <end position="120"/>
    </location>
</feature>
<gene>
    <name evidence="2" type="ORF">NEMBOFW57_002489</name>
</gene>
<feature type="compositionally biased region" description="Acidic residues" evidence="1">
    <location>
        <begin position="100"/>
        <end position="109"/>
    </location>
</feature>
<accession>A0AAD4F3K6</accession>
<feature type="region of interest" description="Disordered" evidence="1">
    <location>
        <begin position="282"/>
        <end position="362"/>
    </location>
</feature>
<dbReference type="GO" id="GO:0046982">
    <property type="term" value="F:protein heterodimerization activity"/>
    <property type="evidence" value="ECO:0007669"/>
    <property type="project" value="InterPro"/>
</dbReference>
<evidence type="ECO:0008006" key="4">
    <source>
        <dbReference type="Google" id="ProtNLM"/>
    </source>
</evidence>
<dbReference type="Gene3D" id="1.10.20.10">
    <property type="entry name" value="Histone, subunit A"/>
    <property type="match status" value="1"/>
</dbReference>
<dbReference type="InterPro" id="IPR009072">
    <property type="entry name" value="Histone-fold"/>
</dbReference>
<evidence type="ECO:0000313" key="3">
    <source>
        <dbReference type="Proteomes" id="UP001197093"/>
    </source>
</evidence>
<dbReference type="Pfam" id="PF10384">
    <property type="entry name" value="Scm3"/>
    <property type="match status" value="1"/>
</dbReference>
<feature type="region of interest" description="Disordered" evidence="1">
    <location>
        <begin position="554"/>
        <end position="663"/>
    </location>
</feature>
<reference evidence="2" key="1">
    <citation type="submission" date="2023-02" db="EMBL/GenBank/DDBJ databases">
        <authorList>
            <person name="Palmer J.M."/>
        </authorList>
    </citation>
    <scope>NUCLEOTIDE SEQUENCE</scope>
    <source>
        <strain evidence="2">FW57</strain>
    </source>
</reference>
<dbReference type="EMBL" id="JAHCVI010000001">
    <property type="protein sequence ID" value="KAG7292454.1"/>
    <property type="molecule type" value="Genomic_DNA"/>
</dbReference>
<feature type="region of interest" description="Disordered" evidence="1">
    <location>
        <begin position="467"/>
        <end position="487"/>
    </location>
</feature>
<proteinExistence type="predicted"/>
<dbReference type="AlphaFoldDB" id="A0AAD4F3K6"/>
<sequence length="696" mass="74735">MEPPTKRPRFGPAPFDNDPYDDPDADELNERPEDVNARRDPAARLERSRAFAAFKLKSAFERIFEKYERDFTGVGDEIDLRTGEIVVDNGHIHSLKEAELGEAEGENGDSGDGASEAGSLNEEERLLRGREDHRYSRVGGQLALPVVSVLPQIGTSPLLGGGWLGPPPLMGGSPGFTSMTYPGQMHFGSFPMQYPVPIPTPSADPTWRTPELPSPFVKNVLMLGEAPPLVRKKAARLSLSAAREQDGGDEDDIFLDMSTSVKDKGEKQDLCVKQKVLVARPPPEKFSTKKSLAGPGPMKSRDAVQVGKPRKLGKASSEKQTPVRAGPRQSLDAAESGKPTGASRPQQSALRQCNPKLNPEDPNVYVNLSGRKLTRKPHGQALRVELPESKPPDIHSFRSITPEPSDADLMQPHTLLDASTITKVLDPSQAVPKGAKALEIHKRAQAVPVEAFSRNFVDPAYAFSDEDEPALPRGRVSRKPSKAVKTTNIGPGALREISHNVSLQETSRQWKTTVDEPLPQGDDGVVVRAESPALTTAKRKGILSLLPFNANDPEDDEDELSFLTPVKPAPPPGTLRSTPAGHHVRLALSAPGSGSSSSRGNPFAPSTSSSAAASKLKRTVLANGRKKSALGGGGSAGGAGPMTPSSTRRGAEAESLLVQTPGGTMRRCGEEGFRDYAFVKILQCRAMGHFIVEFNA</sequence>
<dbReference type="PANTHER" id="PTHR15992:SF5">
    <property type="entry name" value="HOLLIDAY JUNCTION RECOGNITION PROTEIN"/>
    <property type="match status" value="1"/>
</dbReference>
<feature type="region of interest" description="Disordered" evidence="1">
    <location>
        <begin position="1"/>
        <end position="42"/>
    </location>
</feature>
<dbReference type="InterPro" id="IPR018465">
    <property type="entry name" value="Scm3/HJURP"/>
</dbReference>
<dbReference type="GO" id="GO:0005634">
    <property type="term" value="C:nucleus"/>
    <property type="evidence" value="ECO:0007669"/>
    <property type="project" value="InterPro"/>
</dbReference>
<evidence type="ECO:0000256" key="1">
    <source>
        <dbReference type="SAM" id="MobiDB-lite"/>
    </source>
</evidence>
<dbReference type="Proteomes" id="UP001197093">
    <property type="component" value="Unassembled WGS sequence"/>
</dbReference>
<organism evidence="2 3">
    <name type="scientific">Staphylotrichum longicolle</name>
    <dbReference type="NCBI Taxonomy" id="669026"/>
    <lineage>
        <taxon>Eukaryota</taxon>
        <taxon>Fungi</taxon>
        <taxon>Dikarya</taxon>
        <taxon>Ascomycota</taxon>
        <taxon>Pezizomycotina</taxon>
        <taxon>Sordariomycetes</taxon>
        <taxon>Sordariomycetidae</taxon>
        <taxon>Sordariales</taxon>
        <taxon>Chaetomiaceae</taxon>
        <taxon>Staphylotrichum</taxon>
    </lineage>
</organism>
<comment type="caution">
    <text evidence="2">The sequence shown here is derived from an EMBL/GenBank/DDBJ whole genome shotgun (WGS) entry which is preliminary data.</text>
</comment>
<protein>
    <recommendedName>
        <fullName evidence="4">Myb-like DNA-binding domain protein</fullName>
    </recommendedName>
</protein>
<evidence type="ECO:0000313" key="2">
    <source>
        <dbReference type="EMBL" id="KAG7292454.1"/>
    </source>
</evidence>
<dbReference type="GO" id="GO:0042393">
    <property type="term" value="F:histone binding"/>
    <property type="evidence" value="ECO:0007669"/>
    <property type="project" value="InterPro"/>
</dbReference>
<feature type="compositionally biased region" description="Acidic residues" evidence="1">
    <location>
        <begin position="18"/>
        <end position="27"/>
    </location>
</feature>
<name>A0AAD4F3K6_9PEZI</name>